<keyword evidence="3" id="KW-1185">Reference proteome</keyword>
<feature type="compositionally biased region" description="Basic residues" evidence="1">
    <location>
        <begin position="131"/>
        <end position="140"/>
    </location>
</feature>
<dbReference type="AlphaFoldDB" id="A0AAD5VPT2"/>
<feature type="compositionally biased region" description="Acidic residues" evidence="1">
    <location>
        <begin position="68"/>
        <end position="78"/>
    </location>
</feature>
<feature type="region of interest" description="Disordered" evidence="1">
    <location>
        <begin position="19"/>
        <end position="222"/>
    </location>
</feature>
<name>A0AAD5VPT2_9AGAR</name>
<comment type="caution">
    <text evidence="2">The sequence shown here is derived from an EMBL/GenBank/DDBJ whole genome shotgun (WGS) entry which is preliminary data.</text>
</comment>
<protein>
    <submittedName>
        <fullName evidence="2">Uncharacterized protein</fullName>
    </submittedName>
</protein>
<gene>
    <name evidence="2" type="ORF">NP233_g8431</name>
</gene>
<organism evidence="2 3">
    <name type="scientific">Leucocoprinus birnbaumii</name>
    <dbReference type="NCBI Taxonomy" id="56174"/>
    <lineage>
        <taxon>Eukaryota</taxon>
        <taxon>Fungi</taxon>
        <taxon>Dikarya</taxon>
        <taxon>Basidiomycota</taxon>
        <taxon>Agaricomycotina</taxon>
        <taxon>Agaricomycetes</taxon>
        <taxon>Agaricomycetidae</taxon>
        <taxon>Agaricales</taxon>
        <taxon>Agaricineae</taxon>
        <taxon>Agaricaceae</taxon>
        <taxon>Leucocoprinus</taxon>
    </lineage>
</organism>
<feature type="compositionally biased region" description="Acidic residues" evidence="1">
    <location>
        <begin position="195"/>
        <end position="205"/>
    </location>
</feature>
<feature type="compositionally biased region" description="Polar residues" evidence="1">
    <location>
        <begin position="141"/>
        <end position="154"/>
    </location>
</feature>
<feature type="compositionally biased region" description="Pro residues" evidence="1">
    <location>
        <begin position="168"/>
        <end position="179"/>
    </location>
</feature>
<feature type="compositionally biased region" description="Basic and acidic residues" evidence="1">
    <location>
        <begin position="55"/>
        <end position="67"/>
    </location>
</feature>
<dbReference type="Proteomes" id="UP001213000">
    <property type="component" value="Unassembled WGS sequence"/>
</dbReference>
<evidence type="ECO:0000313" key="3">
    <source>
        <dbReference type="Proteomes" id="UP001213000"/>
    </source>
</evidence>
<sequence length="291" mass="31722">MPRTRNITREQWHAAVSPLGDLNAAAIRPLGSAPAERQPKTNRSSFEHASGGDSSSKENRGYDRDHDDDHDENIDDENIPPLVAGKGKGKAKAREDPPKGKKRKSQPLQDITDLVVSHGNQPSDTEETPRGGRRVKRRRQNQTLASARPTSPSPAINRAAATRRPFPSSLPPSSPPPPASFELLTSSAQLRNEIWDDIVPEEQEELPLASDDPEPARNSDPFGFFAVEKELKAQRSQVNRLAGPSSELRETGDVSLAPASSPPPLQLDVTAILDGSGEEEYISPVQPRKRA</sequence>
<reference evidence="2" key="1">
    <citation type="submission" date="2022-07" db="EMBL/GenBank/DDBJ databases">
        <title>Genome Sequence of Leucocoprinus birnbaumii.</title>
        <authorList>
            <person name="Buettner E."/>
        </authorList>
    </citation>
    <scope>NUCLEOTIDE SEQUENCE</scope>
    <source>
        <strain evidence="2">VT141</strain>
    </source>
</reference>
<accession>A0AAD5VPT2</accession>
<dbReference type="EMBL" id="JANIEX010000680">
    <property type="protein sequence ID" value="KAJ3564229.1"/>
    <property type="molecule type" value="Genomic_DNA"/>
</dbReference>
<evidence type="ECO:0000256" key="1">
    <source>
        <dbReference type="SAM" id="MobiDB-lite"/>
    </source>
</evidence>
<proteinExistence type="predicted"/>
<evidence type="ECO:0000313" key="2">
    <source>
        <dbReference type="EMBL" id="KAJ3564229.1"/>
    </source>
</evidence>
<feature type="region of interest" description="Disordered" evidence="1">
    <location>
        <begin position="235"/>
        <end position="268"/>
    </location>
</feature>